<evidence type="ECO:0000256" key="8">
    <source>
        <dbReference type="ARBA" id="ARBA00022989"/>
    </source>
</evidence>
<protein>
    <recommendedName>
        <fullName evidence="11">Nodulation protein E</fullName>
    </recommendedName>
    <alternativeName>
        <fullName evidence="12">Host-specificity of nodulation protein B</fullName>
    </alternativeName>
</protein>
<dbReference type="Pfam" id="PF02801">
    <property type="entry name" value="Ketoacyl-synt_C"/>
    <property type="match status" value="1"/>
</dbReference>
<comment type="subcellular location">
    <subcellularLocation>
        <location evidence="1">Cell inner membrane</location>
    </subcellularLocation>
</comment>
<dbReference type="InterPro" id="IPR000794">
    <property type="entry name" value="Beta-ketoacyl_synthase"/>
</dbReference>
<feature type="non-terminal residue" evidence="14">
    <location>
        <position position="1"/>
    </location>
</feature>
<dbReference type="Pfam" id="PF00109">
    <property type="entry name" value="ketoacyl-synt"/>
    <property type="match status" value="1"/>
</dbReference>
<keyword evidence="7" id="KW-0812">Transmembrane</keyword>
<keyword evidence="8" id="KW-1133">Transmembrane helix</keyword>
<dbReference type="GO" id="GO:0009877">
    <property type="term" value="P:nodulation"/>
    <property type="evidence" value="ECO:0007669"/>
    <property type="project" value="UniProtKB-KW"/>
</dbReference>
<dbReference type="InterPro" id="IPR014030">
    <property type="entry name" value="Ketoacyl_synth_N"/>
</dbReference>
<evidence type="ECO:0000259" key="13">
    <source>
        <dbReference type="PROSITE" id="PS52004"/>
    </source>
</evidence>
<accession>A0A381R730</accession>
<dbReference type="PANTHER" id="PTHR11712:SF352">
    <property type="entry name" value="3-OXOACYL-[ACYL-CARRIER-PROTEIN] SYNTHASE"/>
    <property type="match status" value="1"/>
</dbReference>
<dbReference type="PROSITE" id="PS52004">
    <property type="entry name" value="KS3_2"/>
    <property type="match status" value="1"/>
</dbReference>
<reference evidence="14" key="1">
    <citation type="submission" date="2018-05" db="EMBL/GenBank/DDBJ databases">
        <authorList>
            <person name="Lanie J.A."/>
            <person name="Ng W.-L."/>
            <person name="Kazmierczak K.M."/>
            <person name="Andrzejewski T.M."/>
            <person name="Davidsen T.M."/>
            <person name="Wayne K.J."/>
            <person name="Tettelin H."/>
            <person name="Glass J.I."/>
            <person name="Rusch D."/>
            <person name="Podicherti R."/>
            <person name="Tsui H.-C.T."/>
            <person name="Winkler M.E."/>
        </authorList>
    </citation>
    <scope>NUCLEOTIDE SEQUENCE</scope>
</reference>
<comment type="similarity">
    <text evidence="2">Belongs to the thiolase-like superfamily. Beta-ketoacyl-ACP synthases family.</text>
</comment>
<dbReference type="EMBL" id="UINC01001705">
    <property type="protein sequence ID" value="SUZ87014.1"/>
    <property type="molecule type" value="Genomic_DNA"/>
</dbReference>
<evidence type="ECO:0000313" key="14">
    <source>
        <dbReference type="EMBL" id="SUZ87014.1"/>
    </source>
</evidence>
<dbReference type="InterPro" id="IPR016039">
    <property type="entry name" value="Thiolase-like"/>
</dbReference>
<keyword evidence="3" id="KW-0536">Nodulation</keyword>
<evidence type="ECO:0000256" key="6">
    <source>
        <dbReference type="ARBA" id="ARBA00022679"/>
    </source>
</evidence>
<evidence type="ECO:0000256" key="7">
    <source>
        <dbReference type="ARBA" id="ARBA00022692"/>
    </source>
</evidence>
<dbReference type="CDD" id="cd00834">
    <property type="entry name" value="KAS_I_II"/>
    <property type="match status" value="1"/>
</dbReference>
<feature type="domain" description="Ketosynthase family 3 (KS3)" evidence="13">
    <location>
        <begin position="3"/>
        <end position="410"/>
    </location>
</feature>
<dbReference type="InterPro" id="IPR020841">
    <property type="entry name" value="PKS_Beta-ketoAc_synthase_dom"/>
</dbReference>
<name>A0A381R730_9ZZZZ</name>
<dbReference type="PANTHER" id="PTHR11712">
    <property type="entry name" value="POLYKETIDE SYNTHASE-RELATED"/>
    <property type="match status" value="1"/>
</dbReference>
<dbReference type="GO" id="GO:0005886">
    <property type="term" value="C:plasma membrane"/>
    <property type="evidence" value="ECO:0007669"/>
    <property type="project" value="UniProtKB-SubCell"/>
</dbReference>
<evidence type="ECO:0000256" key="10">
    <source>
        <dbReference type="ARBA" id="ARBA00037576"/>
    </source>
</evidence>
<keyword evidence="6" id="KW-0808">Transferase</keyword>
<dbReference type="AlphaFoldDB" id="A0A381R730"/>
<dbReference type="SMART" id="SM00825">
    <property type="entry name" value="PKS_KS"/>
    <property type="match status" value="1"/>
</dbReference>
<evidence type="ECO:0000256" key="1">
    <source>
        <dbReference type="ARBA" id="ARBA00004533"/>
    </source>
</evidence>
<organism evidence="14">
    <name type="scientific">marine metagenome</name>
    <dbReference type="NCBI Taxonomy" id="408172"/>
    <lineage>
        <taxon>unclassified sequences</taxon>
        <taxon>metagenomes</taxon>
        <taxon>ecological metagenomes</taxon>
    </lineage>
</organism>
<evidence type="ECO:0000256" key="11">
    <source>
        <dbReference type="ARBA" id="ARBA00039445"/>
    </source>
</evidence>
<sequence>VPPRRTFITGVGVVSPHGDNLDEVFDRVFAGESSVRKVPIEANGSTCDMLLSPVDFEPDPLIPKVSGRFMARATKMAVVAARHALERSGLLVSGAGPTEAGIYMGCGLGGSDELQAHYERYLADPPKRLRAASTPMIMASGPASHISMQYGITGPTMTYSIACVSSAVAIGEAFRAIRHGYIDTALAGGAEAQLNTGALAGWRELSVLASEHATGAEASSRPFDAQRTGLVLGEGSVVLVLESEDVARARGVELLAEIVGFGVSSDAYNLTEPSSDGQTRAMRLALEDASVAGESIGYVNAHATGTRLGDRVEAQAIRTTFGSHSDKLAVSSTKSVHGHLIGAASALETALTVRTLQTGRIAPTANLTDPDPECDLDCVPLVGREAPGLEYALTNSFAFGGSNATLVLRKVLAS</sequence>
<dbReference type="GO" id="GO:0006633">
    <property type="term" value="P:fatty acid biosynthetic process"/>
    <property type="evidence" value="ECO:0007669"/>
    <property type="project" value="TreeGrafter"/>
</dbReference>
<evidence type="ECO:0000256" key="3">
    <source>
        <dbReference type="ARBA" id="ARBA00022458"/>
    </source>
</evidence>
<dbReference type="InterPro" id="IPR014031">
    <property type="entry name" value="Ketoacyl_synth_C"/>
</dbReference>
<keyword evidence="4" id="KW-1003">Cell membrane</keyword>
<proteinExistence type="inferred from homology"/>
<keyword evidence="5" id="KW-0997">Cell inner membrane</keyword>
<evidence type="ECO:0000256" key="5">
    <source>
        <dbReference type="ARBA" id="ARBA00022519"/>
    </source>
</evidence>
<evidence type="ECO:0000256" key="9">
    <source>
        <dbReference type="ARBA" id="ARBA00023136"/>
    </source>
</evidence>
<dbReference type="GO" id="GO:0004315">
    <property type="term" value="F:3-oxoacyl-[acyl-carrier-protein] synthase activity"/>
    <property type="evidence" value="ECO:0007669"/>
    <property type="project" value="TreeGrafter"/>
</dbReference>
<keyword evidence="9" id="KW-0472">Membrane</keyword>
<evidence type="ECO:0000256" key="12">
    <source>
        <dbReference type="ARBA" id="ARBA00041756"/>
    </source>
</evidence>
<comment type="function">
    <text evidence="10">Proposed to synthesize NOD factor fatty acyl chain. Involved in the synthesis of a highly unsaturated fatty acid moiety, which forms part of a lipo-oligosaccharide that is responsible for host specificity.</text>
</comment>
<dbReference type="SUPFAM" id="SSF53901">
    <property type="entry name" value="Thiolase-like"/>
    <property type="match status" value="2"/>
</dbReference>
<evidence type="ECO:0000256" key="2">
    <source>
        <dbReference type="ARBA" id="ARBA00008467"/>
    </source>
</evidence>
<dbReference type="Gene3D" id="3.40.47.10">
    <property type="match status" value="2"/>
</dbReference>
<gene>
    <name evidence="14" type="ORF">METZ01_LOCUS39868</name>
</gene>
<evidence type="ECO:0000256" key="4">
    <source>
        <dbReference type="ARBA" id="ARBA00022475"/>
    </source>
</evidence>